<dbReference type="OrthoDB" id="1673646at2"/>
<dbReference type="RefSeq" id="WP_110200976.1">
    <property type="nucleotide sequence ID" value="NZ_QICH01000002.1"/>
</dbReference>
<dbReference type="GO" id="GO:0071111">
    <property type="term" value="F:cyclic-guanylate-specific phosphodiesterase activity"/>
    <property type="evidence" value="ECO:0007669"/>
    <property type="project" value="InterPro"/>
</dbReference>
<dbReference type="Proteomes" id="UP000247689">
    <property type="component" value="Unassembled WGS sequence"/>
</dbReference>
<feature type="domain" description="EAL" evidence="1">
    <location>
        <begin position="180"/>
        <end position="423"/>
    </location>
</feature>
<organism evidence="2 3">
    <name type="scientific">Kangiella spongicola</name>
    <dbReference type="NCBI Taxonomy" id="796379"/>
    <lineage>
        <taxon>Bacteria</taxon>
        <taxon>Pseudomonadati</taxon>
        <taxon>Pseudomonadota</taxon>
        <taxon>Gammaproteobacteria</taxon>
        <taxon>Kangiellales</taxon>
        <taxon>Kangiellaceae</taxon>
        <taxon>Kangiella</taxon>
    </lineage>
</organism>
<dbReference type="SMART" id="SM00052">
    <property type="entry name" value="EAL"/>
    <property type="match status" value="1"/>
</dbReference>
<dbReference type="InterPro" id="IPR029016">
    <property type="entry name" value="GAF-like_dom_sf"/>
</dbReference>
<dbReference type="EMBL" id="QICH01000002">
    <property type="protein sequence ID" value="PXF63173.1"/>
    <property type="molecule type" value="Genomic_DNA"/>
</dbReference>
<accession>A0A318D2Y1</accession>
<sequence length="427" mass="47661">MDQAPDNTIDPSADFDIFKSFFDISLSHVDDDWTEIVQKLLHSLREHLNMEVAFLSEFTEGKRRFQVISQIDSSNIEVGDEDSLCDSYCYHIVQNSLPQIIKDTKAHKITNGLKVTRRINIGSYIGVPVILSDGKVYGTLCVFKGVADSRLNQKDLAYVRVIADLSATIIEIQQNNASIDTELKDNIRKVIANGALAVKLHPVVNLKTGNIVGYEVLSRINDGQWPPHKFFESAVYAGLSEEATTRVLELTKSVFPQLPSHISLSINITPDLLANTSFMSSLANSGLPLERLVLEITEHSLIDDYSIVEKVLAPLREEGLRIAVDDAGAGYSSLRHVVALAPEIVKLDMTLTKDVHKDSTKQSLIRALMGFAKERRFELETEGIETVKELQALQSIGVRGGQGFLFDEPQPVEYFKDKHQYHLLDLN</sequence>
<dbReference type="SMART" id="SM00065">
    <property type="entry name" value="GAF"/>
    <property type="match status" value="1"/>
</dbReference>
<dbReference type="SUPFAM" id="SSF141868">
    <property type="entry name" value="EAL domain-like"/>
    <property type="match status" value="1"/>
</dbReference>
<dbReference type="PROSITE" id="PS50883">
    <property type="entry name" value="EAL"/>
    <property type="match status" value="1"/>
</dbReference>
<name>A0A318D2Y1_9GAMM</name>
<keyword evidence="3" id="KW-1185">Reference proteome</keyword>
<dbReference type="Pfam" id="PF00563">
    <property type="entry name" value="EAL"/>
    <property type="match status" value="1"/>
</dbReference>
<dbReference type="PANTHER" id="PTHR33121:SF70">
    <property type="entry name" value="SIGNALING PROTEIN YKOW"/>
    <property type="match status" value="1"/>
</dbReference>
<dbReference type="Pfam" id="PF13185">
    <property type="entry name" value="GAF_2"/>
    <property type="match status" value="1"/>
</dbReference>
<dbReference type="CDD" id="cd01948">
    <property type="entry name" value="EAL"/>
    <property type="match status" value="1"/>
</dbReference>
<dbReference type="InterPro" id="IPR050706">
    <property type="entry name" value="Cyclic-di-GMP_PDE-like"/>
</dbReference>
<dbReference type="AlphaFoldDB" id="A0A318D2Y1"/>
<gene>
    <name evidence="2" type="ORF">DL796_06920</name>
</gene>
<evidence type="ECO:0000259" key="1">
    <source>
        <dbReference type="PROSITE" id="PS50883"/>
    </source>
</evidence>
<evidence type="ECO:0000313" key="2">
    <source>
        <dbReference type="EMBL" id="PXF63173.1"/>
    </source>
</evidence>
<comment type="caution">
    <text evidence="2">The sequence shown here is derived from an EMBL/GenBank/DDBJ whole genome shotgun (WGS) entry which is preliminary data.</text>
</comment>
<proteinExistence type="predicted"/>
<dbReference type="InterPro" id="IPR001633">
    <property type="entry name" value="EAL_dom"/>
</dbReference>
<dbReference type="Gene3D" id="3.20.20.450">
    <property type="entry name" value="EAL domain"/>
    <property type="match status" value="1"/>
</dbReference>
<dbReference type="InterPro" id="IPR035919">
    <property type="entry name" value="EAL_sf"/>
</dbReference>
<protein>
    <recommendedName>
        <fullName evidence="1">EAL domain-containing protein</fullName>
    </recommendedName>
</protein>
<dbReference type="SUPFAM" id="SSF55781">
    <property type="entry name" value="GAF domain-like"/>
    <property type="match status" value="1"/>
</dbReference>
<dbReference type="Gene3D" id="3.30.450.40">
    <property type="match status" value="1"/>
</dbReference>
<reference evidence="2 3" key="1">
    <citation type="submission" date="2018-05" db="EMBL/GenBank/DDBJ databases">
        <title>Kangiella spongicola genome sequence.</title>
        <authorList>
            <person name="Maclea K.S."/>
            <person name="Goen A.E."/>
            <person name="Kelley C."/>
            <person name="Underriner A."/>
            <person name="Silverwood T."/>
            <person name="Trachtenberg A.M."/>
        </authorList>
    </citation>
    <scope>NUCLEOTIDE SEQUENCE [LARGE SCALE GENOMIC DNA]</scope>
    <source>
        <strain evidence="2 3">ATCC BAA-2076</strain>
    </source>
</reference>
<dbReference type="InterPro" id="IPR003018">
    <property type="entry name" value="GAF"/>
</dbReference>
<evidence type="ECO:0000313" key="3">
    <source>
        <dbReference type="Proteomes" id="UP000247689"/>
    </source>
</evidence>
<dbReference type="PANTHER" id="PTHR33121">
    <property type="entry name" value="CYCLIC DI-GMP PHOSPHODIESTERASE PDEF"/>
    <property type="match status" value="1"/>
</dbReference>